<evidence type="ECO:0000313" key="3">
    <source>
        <dbReference type="Proteomes" id="UP000000600"/>
    </source>
</evidence>
<sequence length="75" mass="8796">MFESAKSMNNLIDQLADLWQKQLIQKFDQMHTETTNMIQAVQDGVEYYQKATKKLSNLKNDLTNQKENIQSMTKL</sequence>
<evidence type="ECO:0000313" key="2">
    <source>
        <dbReference type="EMBL" id="CAK92815.1"/>
    </source>
</evidence>
<dbReference type="GeneID" id="5045997"/>
<dbReference type="KEGG" id="ptm:GSPATT00025551001"/>
<keyword evidence="3" id="KW-1185">Reference proteome</keyword>
<protein>
    <recommendedName>
        <fullName evidence="4">BLOC-1-related complex subunit 7</fullName>
    </recommendedName>
</protein>
<evidence type="ECO:0000256" key="1">
    <source>
        <dbReference type="SAM" id="Coils"/>
    </source>
</evidence>
<dbReference type="InParanoid" id="A0EBZ8"/>
<name>A0EBZ8_PARTE</name>
<dbReference type="HOGENOM" id="CLU_2676407_0_0_1"/>
<dbReference type="AlphaFoldDB" id="A0EBZ8"/>
<keyword evidence="1" id="KW-0175">Coiled coil</keyword>
<accession>A0EBZ8</accession>
<proteinExistence type="predicted"/>
<organism evidence="2 3">
    <name type="scientific">Paramecium tetraurelia</name>
    <dbReference type="NCBI Taxonomy" id="5888"/>
    <lineage>
        <taxon>Eukaryota</taxon>
        <taxon>Sar</taxon>
        <taxon>Alveolata</taxon>
        <taxon>Ciliophora</taxon>
        <taxon>Intramacronucleata</taxon>
        <taxon>Oligohymenophorea</taxon>
        <taxon>Peniculida</taxon>
        <taxon>Parameciidae</taxon>
        <taxon>Paramecium</taxon>
    </lineage>
</organism>
<dbReference type="EMBL" id="CT868670">
    <property type="protein sequence ID" value="CAK92815.1"/>
    <property type="molecule type" value="Genomic_DNA"/>
</dbReference>
<gene>
    <name evidence="2" type="ORF">GSPATT00025551001</name>
</gene>
<evidence type="ECO:0008006" key="4">
    <source>
        <dbReference type="Google" id="ProtNLM"/>
    </source>
</evidence>
<dbReference type="RefSeq" id="XP_001460212.1">
    <property type="nucleotide sequence ID" value="XM_001460175.1"/>
</dbReference>
<dbReference type="Proteomes" id="UP000000600">
    <property type="component" value="Unassembled WGS sequence"/>
</dbReference>
<reference evidence="2 3" key="1">
    <citation type="journal article" date="2006" name="Nature">
        <title>Global trends of whole-genome duplications revealed by the ciliate Paramecium tetraurelia.</title>
        <authorList>
            <consortium name="Genoscope"/>
            <person name="Aury J.-M."/>
            <person name="Jaillon O."/>
            <person name="Duret L."/>
            <person name="Noel B."/>
            <person name="Jubin C."/>
            <person name="Porcel B.M."/>
            <person name="Segurens B."/>
            <person name="Daubin V."/>
            <person name="Anthouard V."/>
            <person name="Aiach N."/>
            <person name="Arnaiz O."/>
            <person name="Billaut A."/>
            <person name="Beisson J."/>
            <person name="Blanc I."/>
            <person name="Bouhouche K."/>
            <person name="Camara F."/>
            <person name="Duharcourt S."/>
            <person name="Guigo R."/>
            <person name="Gogendeau D."/>
            <person name="Katinka M."/>
            <person name="Keller A.-M."/>
            <person name="Kissmehl R."/>
            <person name="Klotz C."/>
            <person name="Koll F."/>
            <person name="Le Moue A."/>
            <person name="Lepere C."/>
            <person name="Malinsky S."/>
            <person name="Nowacki M."/>
            <person name="Nowak J.K."/>
            <person name="Plattner H."/>
            <person name="Poulain J."/>
            <person name="Ruiz F."/>
            <person name="Serrano V."/>
            <person name="Zagulski M."/>
            <person name="Dessen P."/>
            <person name="Betermier M."/>
            <person name="Weissenbach J."/>
            <person name="Scarpelli C."/>
            <person name="Schachter V."/>
            <person name="Sperling L."/>
            <person name="Meyer E."/>
            <person name="Cohen J."/>
            <person name="Wincker P."/>
        </authorList>
    </citation>
    <scope>NUCLEOTIDE SEQUENCE [LARGE SCALE GENOMIC DNA]</scope>
    <source>
        <strain evidence="2 3">Stock d4-2</strain>
    </source>
</reference>
<feature type="coiled-coil region" evidence="1">
    <location>
        <begin position="48"/>
        <end position="75"/>
    </location>
</feature>